<gene>
    <name evidence="3" type="ORF">BRAPAZ1V2_A03P56490.2</name>
    <name evidence="4" type="ORF">BRAPAZ1V2_A03P56540.2</name>
</gene>
<dbReference type="Gene3D" id="1.20.1530.20">
    <property type="match status" value="1"/>
</dbReference>
<dbReference type="EMBL" id="LS974619">
    <property type="protein sequence ID" value="CAG7884311.1"/>
    <property type="molecule type" value="Genomic_DNA"/>
</dbReference>
<proteinExistence type="predicted"/>
<accession>A0A8D9GNZ5</accession>
<dbReference type="Gramene" id="A03p56490.2_BraZ1">
    <property type="protein sequence ID" value="A03p56490.2_BraZ1.CDS"/>
    <property type="gene ID" value="A03g56490.2_BraZ1"/>
</dbReference>
<protein>
    <submittedName>
        <fullName evidence="4">Uncharacterized protein</fullName>
    </submittedName>
</protein>
<keyword evidence="2" id="KW-0812">Transmembrane</keyword>
<name>A0A8D9GNZ5_BRACM</name>
<reference evidence="4 5" key="1">
    <citation type="submission" date="2021-07" db="EMBL/GenBank/DDBJ databases">
        <authorList>
            <consortium name="Genoscope - CEA"/>
            <person name="William W."/>
        </authorList>
    </citation>
    <scope>NUCLEOTIDE SEQUENCE [LARGE SCALE GENOMIC DNA]</scope>
</reference>
<dbReference type="EMBL" id="LS974619">
    <property type="protein sequence ID" value="CAG7884306.1"/>
    <property type="molecule type" value="Genomic_DNA"/>
</dbReference>
<organism evidence="4 5">
    <name type="scientific">Brassica campestris</name>
    <name type="common">Field mustard</name>
    <dbReference type="NCBI Taxonomy" id="3711"/>
    <lineage>
        <taxon>Eukaryota</taxon>
        <taxon>Viridiplantae</taxon>
        <taxon>Streptophyta</taxon>
        <taxon>Embryophyta</taxon>
        <taxon>Tracheophyta</taxon>
        <taxon>Spermatophyta</taxon>
        <taxon>Magnoliopsida</taxon>
        <taxon>eudicotyledons</taxon>
        <taxon>Gunneridae</taxon>
        <taxon>Pentapetalae</taxon>
        <taxon>rosids</taxon>
        <taxon>malvids</taxon>
        <taxon>Brassicales</taxon>
        <taxon>Brassicaceae</taxon>
        <taxon>Brassiceae</taxon>
        <taxon>Brassica</taxon>
    </lineage>
</organism>
<dbReference type="InterPro" id="IPR038770">
    <property type="entry name" value="Na+/solute_symporter_sf"/>
</dbReference>
<keyword evidence="2" id="KW-1133">Transmembrane helix</keyword>
<dbReference type="AlphaFoldDB" id="A0A8D9GNZ5"/>
<feature type="transmembrane region" description="Helical" evidence="2">
    <location>
        <begin position="76"/>
        <end position="97"/>
    </location>
</feature>
<comment type="subcellular location">
    <subcellularLocation>
        <location evidence="1">Membrane</location>
        <topology evidence="1">Multi-pass membrane protein</topology>
    </subcellularLocation>
</comment>
<evidence type="ECO:0000313" key="4">
    <source>
        <dbReference type="EMBL" id="CAG7884311.1"/>
    </source>
</evidence>
<dbReference type="GO" id="GO:0016020">
    <property type="term" value="C:membrane"/>
    <property type="evidence" value="ECO:0007669"/>
    <property type="project" value="UniProtKB-SubCell"/>
</dbReference>
<evidence type="ECO:0000256" key="2">
    <source>
        <dbReference type="SAM" id="Phobius"/>
    </source>
</evidence>
<dbReference type="Proteomes" id="UP000694005">
    <property type="component" value="Chromosome A03"/>
</dbReference>
<evidence type="ECO:0000256" key="1">
    <source>
        <dbReference type="ARBA" id="ARBA00004141"/>
    </source>
</evidence>
<dbReference type="PANTHER" id="PTHR10361">
    <property type="entry name" value="SODIUM-BILE ACID COTRANSPORTER"/>
    <property type="match status" value="1"/>
</dbReference>
<dbReference type="Gramene" id="A03p56540.2_BraZ1">
    <property type="protein sequence ID" value="A03p56540.2_BraZ1.CDS"/>
    <property type="gene ID" value="A03g56540.2_BraZ1"/>
</dbReference>
<sequence length="105" mass="11555">MSPFGATILFLVTMFHLSAFLSGYFLTGSVFRNAPDSKALQRTLSYETGNKLKTNSLSSLLALALATKFFQDPLVWIPPAISAMVVSLMGFTLVMIWSNDKEQSI</sequence>
<dbReference type="PANTHER" id="PTHR10361:SF30">
    <property type="entry name" value="SODIUM_METABOLITE COTRANSPORTER BASS6, CHLOROPLASTIC-RELATED"/>
    <property type="match status" value="1"/>
</dbReference>
<dbReference type="InterPro" id="IPR004710">
    <property type="entry name" value="Bilac:Na_transpt"/>
</dbReference>
<evidence type="ECO:0000313" key="5">
    <source>
        <dbReference type="Proteomes" id="UP000694005"/>
    </source>
</evidence>
<evidence type="ECO:0000313" key="3">
    <source>
        <dbReference type="EMBL" id="CAG7884306.1"/>
    </source>
</evidence>
<keyword evidence="2" id="KW-0472">Membrane</keyword>
<feature type="transmembrane region" description="Helical" evidence="2">
    <location>
        <begin position="6"/>
        <end position="31"/>
    </location>
</feature>